<gene>
    <name evidence="1" type="ORF">CEXT_200151</name>
</gene>
<dbReference type="AlphaFoldDB" id="A0AAV4Y978"/>
<protein>
    <submittedName>
        <fullName evidence="1">Uncharacterized protein</fullName>
    </submittedName>
</protein>
<evidence type="ECO:0000313" key="2">
    <source>
        <dbReference type="Proteomes" id="UP001054945"/>
    </source>
</evidence>
<dbReference type="Proteomes" id="UP001054945">
    <property type="component" value="Unassembled WGS sequence"/>
</dbReference>
<organism evidence="1 2">
    <name type="scientific">Caerostris extrusa</name>
    <name type="common">Bark spider</name>
    <name type="synonym">Caerostris bankana</name>
    <dbReference type="NCBI Taxonomy" id="172846"/>
    <lineage>
        <taxon>Eukaryota</taxon>
        <taxon>Metazoa</taxon>
        <taxon>Ecdysozoa</taxon>
        <taxon>Arthropoda</taxon>
        <taxon>Chelicerata</taxon>
        <taxon>Arachnida</taxon>
        <taxon>Araneae</taxon>
        <taxon>Araneomorphae</taxon>
        <taxon>Entelegynae</taxon>
        <taxon>Araneoidea</taxon>
        <taxon>Araneidae</taxon>
        <taxon>Caerostris</taxon>
    </lineage>
</organism>
<comment type="caution">
    <text evidence="1">The sequence shown here is derived from an EMBL/GenBank/DDBJ whole genome shotgun (WGS) entry which is preliminary data.</text>
</comment>
<name>A0AAV4Y978_CAEEX</name>
<accession>A0AAV4Y978</accession>
<sequence>MSFCSLRQTQHLPKSSIMFVDNQFYYAMTETPKEVEDDSSSNVGSSTSKCRLFIEADTAFANYKNQKPSIMFVDNEFYCHGRRRKRK</sequence>
<dbReference type="EMBL" id="BPLR01001673">
    <property type="protein sequence ID" value="GIZ03962.1"/>
    <property type="molecule type" value="Genomic_DNA"/>
</dbReference>
<reference evidence="1 2" key="1">
    <citation type="submission" date="2021-06" db="EMBL/GenBank/DDBJ databases">
        <title>Caerostris extrusa draft genome.</title>
        <authorList>
            <person name="Kono N."/>
            <person name="Arakawa K."/>
        </authorList>
    </citation>
    <scope>NUCLEOTIDE SEQUENCE [LARGE SCALE GENOMIC DNA]</scope>
</reference>
<evidence type="ECO:0000313" key="1">
    <source>
        <dbReference type="EMBL" id="GIZ03962.1"/>
    </source>
</evidence>
<keyword evidence="2" id="KW-1185">Reference proteome</keyword>
<proteinExistence type="predicted"/>